<protein>
    <submittedName>
        <fullName evidence="3">Alpha/beta hydrolase</fullName>
    </submittedName>
</protein>
<dbReference type="EMBL" id="JACXAH010000013">
    <property type="protein sequence ID" value="MBD1372769.1"/>
    <property type="molecule type" value="Genomic_DNA"/>
</dbReference>
<evidence type="ECO:0000313" key="4">
    <source>
        <dbReference type="Proteomes" id="UP000661691"/>
    </source>
</evidence>
<dbReference type="InterPro" id="IPR050300">
    <property type="entry name" value="GDXG_lipolytic_enzyme"/>
</dbReference>
<dbReference type="RefSeq" id="WP_191142140.1">
    <property type="nucleotide sequence ID" value="NZ_JACXAH010000013.1"/>
</dbReference>
<evidence type="ECO:0000259" key="2">
    <source>
        <dbReference type="Pfam" id="PF07859"/>
    </source>
</evidence>
<dbReference type="PANTHER" id="PTHR48081:SF8">
    <property type="entry name" value="ALPHA_BETA HYDROLASE FOLD-3 DOMAIN-CONTAINING PROTEIN-RELATED"/>
    <property type="match status" value="1"/>
</dbReference>
<feature type="domain" description="Alpha/beta hydrolase fold-3" evidence="2">
    <location>
        <begin position="87"/>
        <end position="290"/>
    </location>
</feature>
<accession>A0A926N6D1</accession>
<dbReference type="Proteomes" id="UP000661691">
    <property type="component" value="Unassembled WGS sequence"/>
</dbReference>
<dbReference type="Gene3D" id="3.40.50.1820">
    <property type="entry name" value="alpha/beta hydrolase"/>
    <property type="match status" value="1"/>
</dbReference>
<sequence length="321" mass="36184">MVNPQIDELFLEIAEGMKNEEKHPPFEELKPELARRLYIKATKYYNAVIEEQVSMKVEYVKSDDADIPVHVFHPKPANNDEKLSCFIFFHGGGWVLPLVERDDALCSYIAKQTNSVVVSVDYRLSPEAKYPAPLNDAVNAIKWVFEHADQLGVDKHRIVTGGDSVGGNLTTASSLRLRDGGHPMPIGQLLLCPVINYNFDTVSYSDPKSNLTKDGMKWFWSQYLKKPEDGYGTYTSVLSAESFEGLPRTFCATAEHDVLRDEAEAYVKKLQETGIEAKFTRFEGMVHNFVHMSQKVDQAKVNLDVIVDELKLLLSPTPVKV</sequence>
<dbReference type="AlphaFoldDB" id="A0A926N6D1"/>
<organism evidence="3 4">
    <name type="scientific">Polycladospora coralii</name>
    <dbReference type="NCBI Taxonomy" id="2771432"/>
    <lineage>
        <taxon>Bacteria</taxon>
        <taxon>Bacillati</taxon>
        <taxon>Bacillota</taxon>
        <taxon>Bacilli</taxon>
        <taxon>Bacillales</taxon>
        <taxon>Thermoactinomycetaceae</taxon>
        <taxon>Polycladospora</taxon>
    </lineage>
</organism>
<dbReference type="InterPro" id="IPR013094">
    <property type="entry name" value="AB_hydrolase_3"/>
</dbReference>
<proteinExistence type="predicted"/>
<dbReference type="GO" id="GO:0016787">
    <property type="term" value="F:hydrolase activity"/>
    <property type="evidence" value="ECO:0007669"/>
    <property type="project" value="UniProtKB-KW"/>
</dbReference>
<comment type="caution">
    <text evidence="3">The sequence shown here is derived from an EMBL/GenBank/DDBJ whole genome shotgun (WGS) entry which is preliminary data.</text>
</comment>
<keyword evidence="1 3" id="KW-0378">Hydrolase</keyword>
<name>A0A926N6D1_9BACL</name>
<dbReference type="Pfam" id="PF07859">
    <property type="entry name" value="Abhydrolase_3"/>
    <property type="match status" value="1"/>
</dbReference>
<keyword evidence="4" id="KW-1185">Reference proteome</keyword>
<gene>
    <name evidence="3" type="ORF">IC620_10410</name>
</gene>
<dbReference type="SUPFAM" id="SSF53474">
    <property type="entry name" value="alpha/beta-Hydrolases"/>
    <property type="match status" value="1"/>
</dbReference>
<reference evidence="3" key="1">
    <citation type="submission" date="2020-09" db="EMBL/GenBank/DDBJ databases">
        <title>A novel bacterium of genus Hazenella, isolated from South China Sea.</title>
        <authorList>
            <person name="Huang H."/>
            <person name="Mo K."/>
            <person name="Hu Y."/>
        </authorList>
    </citation>
    <scope>NUCLEOTIDE SEQUENCE</scope>
    <source>
        <strain evidence="3">IB182357</strain>
    </source>
</reference>
<dbReference type="InterPro" id="IPR029058">
    <property type="entry name" value="AB_hydrolase_fold"/>
</dbReference>
<evidence type="ECO:0000256" key="1">
    <source>
        <dbReference type="ARBA" id="ARBA00022801"/>
    </source>
</evidence>
<evidence type="ECO:0000313" key="3">
    <source>
        <dbReference type="EMBL" id="MBD1372769.1"/>
    </source>
</evidence>
<dbReference type="PANTHER" id="PTHR48081">
    <property type="entry name" value="AB HYDROLASE SUPERFAMILY PROTEIN C4A8.06C"/>
    <property type="match status" value="1"/>
</dbReference>